<dbReference type="EMBL" id="JACOPP010000004">
    <property type="protein sequence ID" value="MBC5732973.1"/>
    <property type="molecule type" value="Genomic_DNA"/>
</dbReference>
<dbReference type="InterPro" id="IPR036097">
    <property type="entry name" value="HisK_dim/P_sf"/>
</dbReference>
<keyword evidence="10" id="KW-1133">Transmembrane helix</keyword>
<dbReference type="GO" id="GO:0000155">
    <property type="term" value="F:phosphorelay sensor kinase activity"/>
    <property type="evidence" value="ECO:0007669"/>
    <property type="project" value="InterPro"/>
</dbReference>
<evidence type="ECO:0000313" key="13">
    <source>
        <dbReference type="EMBL" id="MBC5732973.1"/>
    </source>
</evidence>
<name>A0A8J6J398_9FIRM</name>
<evidence type="ECO:0000259" key="11">
    <source>
        <dbReference type="PROSITE" id="PS50109"/>
    </source>
</evidence>
<dbReference type="SMART" id="SM00387">
    <property type="entry name" value="HATPase_c"/>
    <property type="match status" value="1"/>
</dbReference>
<dbReference type="InterPro" id="IPR003660">
    <property type="entry name" value="HAMP_dom"/>
</dbReference>
<dbReference type="InterPro" id="IPR003594">
    <property type="entry name" value="HATPase_dom"/>
</dbReference>
<keyword evidence="5" id="KW-0808">Transferase</keyword>
<evidence type="ECO:0000256" key="5">
    <source>
        <dbReference type="ARBA" id="ARBA00022679"/>
    </source>
</evidence>
<comment type="catalytic activity">
    <reaction evidence="1">
        <text>ATP + protein L-histidine = ADP + protein N-phospho-L-histidine.</text>
        <dbReference type="EC" id="2.7.13.3"/>
    </reaction>
</comment>
<dbReference type="InterPro" id="IPR050736">
    <property type="entry name" value="Sensor_HK_Regulatory"/>
</dbReference>
<evidence type="ECO:0000256" key="9">
    <source>
        <dbReference type="SAM" id="MobiDB-lite"/>
    </source>
</evidence>
<dbReference type="Gene3D" id="3.30.565.10">
    <property type="entry name" value="Histidine kinase-like ATPase, C-terminal domain"/>
    <property type="match status" value="1"/>
</dbReference>
<keyword evidence="14" id="KW-1185">Reference proteome</keyword>
<evidence type="ECO:0000256" key="1">
    <source>
        <dbReference type="ARBA" id="ARBA00000085"/>
    </source>
</evidence>
<dbReference type="InterPro" id="IPR005467">
    <property type="entry name" value="His_kinase_dom"/>
</dbReference>
<dbReference type="Pfam" id="PF02518">
    <property type="entry name" value="HATPase_c"/>
    <property type="match status" value="1"/>
</dbReference>
<keyword evidence="6" id="KW-0418">Kinase</keyword>
<evidence type="ECO:0000256" key="8">
    <source>
        <dbReference type="ARBA" id="ARBA00023136"/>
    </source>
</evidence>
<keyword evidence="10" id="KW-0812">Transmembrane</keyword>
<evidence type="ECO:0000256" key="7">
    <source>
        <dbReference type="ARBA" id="ARBA00023012"/>
    </source>
</evidence>
<dbReference type="InterPro" id="IPR036890">
    <property type="entry name" value="HATPase_C_sf"/>
</dbReference>
<dbReference type="SMART" id="SM00304">
    <property type="entry name" value="HAMP"/>
    <property type="match status" value="1"/>
</dbReference>
<dbReference type="FunFam" id="1.10.287.130:FF:000001">
    <property type="entry name" value="Two-component sensor histidine kinase"/>
    <property type="match status" value="1"/>
</dbReference>
<keyword evidence="7" id="KW-0902">Two-component regulatory system</keyword>
<dbReference type="InterPro" id="IPR004358">
    <property type="entry name" value="Sig_transdc_His_kin-like_C"/>
</dbReference>
<dbReference type="PANTHER" id="PTHR43711:SF28">
    <property type="entry name" value="SENSOR HISTIDINE KINASE YXDK"/>
    <property type="match status" value="1"/>
</dbReference>
<dbReference type="PRINTS" id="PR00344">
    <property type="entry name" value="BCTRLSENSOR"/>
</dbReference>
<evidence type="ECO:0000256" key="3">
    <source>
        <dbReference type="ARBA" id="ARBA00012438"/>
    </source>
</evidence>
<reference evidence="13" key="1">
    <citation type="submission" date="2020-08" db="EMBL/GenBank/DDBJ databases">
        <title>Genome public.</title>
        <authorList>
            <person name="Liu C."/>
            <person name="Sun Q."/>
        </authorList>
    </citation>
    <scope>NUCLEOTIDE SEQUENCE</scope>
    <source>
        <strain evidence="13">NSJ-51</strain>
    </source>
</reference>
<dbReference type="Pfam" id="PF00512">
    <property type="entry name" value="HisKA"/>
    <property type="match status" value="1"/>
</dbReference>
<gene>
    <name evidence="13" type="ORF">H8S57_04435</name>
</gene>
<dbReference type="Proteomes" id="UP000661435">
    <property type="component" value="Unassembled WGS sequence"/>
</dbReference>
<dbReference type="FunFam" id="3.30.565.10:FF:000006">
    <property type="entry name" value="Sensor histidine kinase WalK"/>
    <property type="match status" value="1"/>
</dbReference>
<dbReference type="EC" id="2.7.13.3" evidence="3"/>
<dbReference type="PANTHER" id="PTHR43711">
    <property type="entry name" value="TWO-COMPONENT HISTIDINE KINASE"/>
    <property type="match status" value="1"/>
</dbReference>
<evidence type="ECO:0000256" key="2">
    <source>
        <dbReference type="ARBA" id="ARBA00004370"/>
    </source>
</evidence>
<dbReference type="SMART" id="SM00388">
    <property type="entry name" value="HisKA"/>
    <property type="match status" value="1"/>
</dbReference>
<proteinExistence type="predicted"/>
<keyword evidence="8 10" id="KW-0472">Membrane</keyword>
<organism evidence="13 14">
    <name type="scientific">Lawsonibacter hominis</name>
    <dbReference type="NCBI Taxonomy" id="2763053"/>
    <lineage>
        <taxon>Bacteria</taxon>
        <taxon>Bacillati</taxon>
        <taxon>Bacillota</taxon>
        <taxon>Clostridia</taxon>
        <taxon>Eubacteriales</taxon>
        <taxon>Oscillospiraceae</taxon>
        <taxon>Lawsonibacter</taxon>
    </lineage>
</organism>
<keyword evidence="4" id="KW-0597">Phosphoprotein</keyword>
<feature type="region of interest" description="Disordered" evidence="9">
    <location>
        <begin position="483"/>
        <end position="502"/>
    </location>
</feature>
<dbReference type="Gene3D" id="1.10.287.130">
    <property type="match status" value="1"/>
</dbReference>
<dbReference type="SUPFAM" id="SSF47384">
    <property type="entry name" value="Homodimeric domain of signal transducing histidine kinase"/>
    <property type="match status" value="1"/>
</dbReference>
<feature type="transmembrane region" description="Helical" evidence="10">
    <location>
        <begin position="30"/>
        <end position="52"/>
    </location>
</feature>
<dbReference type="AlphaFoldDB" id="A0A8J6J398"/>
<dbReference type="SUPFAM" id="SSF55874">
    <property type="entry name" value="ATPase domain of HSP90 chaperone/DNA topoisomerase II/histidine kinase"/>
    <property type="match status" value="1"/>
</dbReference>
<evidence type="ECO:0000256" key="10">
    <source>
        <dbReference type="SAM" id="Phobius"/>
    </source>
</evidence>
<dbReference type="CDD" id="cd06225">
    <property type="entry name" value="HAMP"/>
    <property type="match status" value="1"/>
</dbReference>
<dbReference type="Pfam" id="PF00672">
    <property type="entry name" value="HAMP"/>
    <property type="match status" value="1"/>
</dbReference>
<accession>A0A8J6J398</accession>
<dbReference type="CDD" id="cd00075">
    <property type="entry name" value="HATPase"/>
    <property type="match status" value="1"/>
</dbReference>
<comment type="caution">
    <text evidence="13">The sequence shown here is derived from an EMBL/GenBank/DDBJ whole genome shotgun (WGS) entry which is preliminary data.</text>
</comment>
<protein>
    <recommendedName>
        <fullName evidence="3">histidine kinase</fullName>
        <ecNumber evidence="3">2.7.13.3</ecNumber>
    </recommendedName>
</protein>
<evidence type="ECO:0000313" key="14">
    <source>
        <dbReference type="Proteomes" id="UP000661435"/>
    </source>
</evidence>
<comment type="subcellular location">
    <subcellularLocation>
        <location evidence="2">Membrane</location>
    </subcellularLocation>
</comment>
<feature type="domain" description="HAMP" evidence="12">
    <location>
        <begin position="212"/>
        <end position="259"/>
    </location>
</feature>
<evidence type="ECO:0000256" key="6">
    <source>
        <dbReference type="ARBA" id="ARBA00022777"/>
    </source>
</evidence>
<dbReference type="RefSeq" id="WP_186906870.1">
    <property type="nucleotide sequence ID" value="NZ_JACOPP010000004.1"/>
</dbReference>
<evidence type="ECO:0000259" key="12">
    <source>
        <dbReference type="PROSITE" id="PS50885"/>
    </source>
</evidence>
<dbReference type="CDD" id="cd00082">
    <property type="entry name" value="HisKA"/>
    <property type="match status" value="1"/>
</dbReference>
<dbReference type="InterPro" id="IPR003661">
    <property type="entry name" value="HisK_dim/P_dom"/>
</dbReference>
<evidence type="ECO:0000256" key="4">
    <source>
        <dbReference type="ARBA" id="ARBA00022553"/>
    </source>
</evidence>
<dbReference type="GO" id="GO:0016020">
    <property type="term" value="C:membrane"/>
    <property type="evidence" value="ECO:0007669"/>
    <property type="project" value="UniProtKB-SubCell"/>
</dbReference>
<feature type="domain" description="Histidine kinase" evidence="11">
    <location>
        <begin position="267"/>
        <end position="482"/>
    </location>
</feature>
<dbReference type="PROSITE" id="PS50109">
    <property type="entry name" value="HIS_KIN"/>
    <property type="match status" value="1"/>
</dbReference>
<dbReference type="PROSITE" id="PS50885">
    <property type="entry name" value="HAMP"/>
    <property type="match status" value="1"/>
</dbReference>
<sequence length="502" mass="55023">MTRNPNNKPPGRIRSSIVARLNTRLFFRLLGIYFCMDLLLCLLFSGGLFFYAERQAADISLLVQERGVPTAEASAWMQAGDSIVTAGISEAQGIPLPGWLPSPAETAGGVRYFDPGDTELFSLVTFHTGGVTSYTLQMDPDGTPYTIWLDLSAPASIFLFAARVLLICQLVSLISNLFKNAGSIKKVLRPIQELAATAAKLNNVSGMSPEELKVLAGKLDEINATHLDQRINLPGTQKELQTLAQAINAMLDRINEAYRSQMRFVSDASHELRTPIAVIQGYANLLNRWGKDDPATRQEAIDAIRQEADSMKELVEQLLFLARGDNDSMHIQMEAFDLTEVAAEVLRETEMIDQTHRFASHWDGAVPVFADMGLMKQCLRILVDNSIKYTPAGGLITLRSSVADGAARISVQDEGQGIDSESLPHIFERFYRTDVSRARQTGGTGLGLAIAKWIVDRHGGWFEVRSWPGVGTRMTVVLPLANLGGQSDDSQEDPGADARQSA</sequence>